<evidence type="ECO:0000256" key="2">
    <source>
        <dbReference type="ARBA" id="ARBA00005643"/>
    </source>
</evidence>
<comment type="subcellular location">
    <subcellularLocation>
        <location evidence="1">Vacuole membrane</location>
        <topology evidence="1">Peripheral membrane protein</topology>
    </subcellularLocation>
</comment>
<name>A0A9P5T8H9_9AGAM</name>
<dbReference type="GO" id="GO:0035556">
    <property type="term" value="P:intracellular signal transduction"/>
    <property type="evidence" value="ECO:0007669"/>
    <property type="project" value="InterPro"/>
</dbReference>
<feature type="compositionally biased region" description="Low complexity" evidence="5">
    <location>
        <begin position="634"/>
        <end position="645"/>
    </location>
</feature>
<dbReference type="InterPro" id="IPR036390">
    <property type="entry name" value="WH_DNA-bd_sf"/>
</dbReference>
<reference evidence="7" key="1">
    <citation type="submission" date="2019-10" db="EMBL/GenBank/DDBJ databases">
        <authorList>
            <consortium name="DOE Joint Genome Institute"/>
            <person name="Kuo A."/>
            <person name="Miyauchi S."/>
            <person name="Kiss E."/>
            <person name="Drula E."/>
            <person name="Kohler A."/>
            <person name="Sanchez-Garcia M."/>
            <person name="Andreopoulos B."/>
            <person name="Barry K.W."/>
            <person name="Bonito G."/>
            <person name="Buee M."/>
            <person name="Carver A."/>
            <person name="Chen C."/>
            <person name="Cichocki N."/>
            <person name="Clum A."/>
            <person name="Culley D."/>
            <person name="Crous P.W."/>
            <person name="Fauchery L."/>
            <person name="Girlanda M."/>
            <person name="Hayes R."/>
            <person name="Keri Z."/>
            <person name="LaButti K."/>
            <person name="Lipzen A."/>
            <person name="Lombard V."/>
            <person name="Magnuson J."/>
            <person name="Maillard F."/>
            <person name="Morin E."/>
            <person name="Murat C."/>
            <person name="Nolan M."/>
            <person name="Ohm R."/>
            <person name="Pangilinan J."/>
            <person name="Pereira M."/>
            <person name="Perotto S."/>
            <person name="Peter M."/>
            <person name="Riley R."/>
            <person name="Sitrit Y."/>
            <person name="Stielow B."/>
            <person name="Szollosi G."/>
            <person name="Zifcakova L."/>
            <person name="Stursova M."/>
            <person name="Spatafora J.W."/>
            <person name="Tedersoo L."/>
            <person name="Vaario L.-M."/>
            <person name="Yamada A."/>
            <person name="Yan M."/>
            <person name="Wang P."/>
            <person name="Xu J."/>
            <person name="Bruns T."/>
            <person name="Baldrian P."/>
            <person name="Vilgalys R."/>
            <person name="Henrissat B."/>
            <person name="Grigoriev I.V."/>
            <person name="Hibbett D."/>
            <person name="Nagy L.G."/>
            <person name="Martin F.M."/>
        </authorList>
    </citation>
    <scope>NUCLEOTIDE SEQUENCE</scope>
    <source>
        <strain evidence="7">Prilba</strain>
    </source>
</reference>
<dbReference type="EMBL" id="WHVB01000010">
    <property type="protein sequence ID" value="KAF8479301.1"/>
    <property type="molecule type" value="Genomic_DNA"/>
</dbReference>
<dbReference type="PANTHER" id="PTHR13179:SF8">
    <property type="entry name" value="GATOR COMPLEX PROTEIN DEPDC5"/>
    <property type="match status" value="1"/>
</dbReference>
<keyword evidence="8" id="KW-1185">Reference proteome</keyword>
<dbReference type="PROSITE" id="PS50186">
    <property type="entry name" value="DEP"/>
    <property type="match status" value="1"/>
</dbReference>
<dbReference type="SMART" id="SM00049">
    <property type="entry name" value="DEP"/>
    <property type="match status" value="1"/>
</dbReference>
<accession>A0A9P5T8H9</accession>
<feature type="compositionally biased region" description="Low complexity" evidence="5">
    <location>
        <begin position="572"/>
        <end position="583"/>
    </location>
</feature>
<dbReference type="InterPro" id="IPR045838">
    <property type="entry name" value="DEPDC5_CTD"/>
</dbReference>
<evidence type="ECO:0000313" key="8">
    <source>
        <dbReference type="Proteomes" id="UP000759537"/>
    </source>
</evidence>
<feature type="compositionally biased region" description="Basic and acidic residues" evidence="5">
    <location>
        <begin position="604"/>
        <end position="614"/>
    </location>
</feature>
<dbReference type="Proteomes" id="UP000759537">
    <property type="component" value="Unassembled WGS sequence"/>
</dbReference>
<dbReference type="PANTHER" id="PTHR13179">
    <property type="entry name" value="DEP DOMAIN CONTAINING PROTEIN 5"/>
    <property type="match status" value="1"/>
</dbReference>
<dbReference type="GO" id="GO:0010508">
    <property type="term" value="P:positive regulation of autophagy"/>
    <property type="evidence" value="ECO:0007669"/>
    <property type="project" value="TreeGrafter"/>
</dbReference>
<protein>
    <recommendedName>
        <fullName evidence="3">Vacuolar membrane-associated protein IML1</fullName>
    </recommendedName>
    <alternativeName>
        <fullName evidence="4">Vacuolar membrane-associated protein iml1</fullName>
    </alternativeName>
</protein>
<feature type="compositionally biased region" description="Polar residues" evidence="5">
    <location>
        <begin position="561"/>
        <end position="571"/>
    </location>
</feature>
<gene>
    <name evidence="7" type="ORF">DFH94DRAFT_748984</name>
</gene>
<evidence type="ECO:0000256" key="4">
    <source>
        <dbReference type="ARBA" id="ARBA00021881"/>
    </source>
</evidence>
<dbReference type="InterPro" id="IPR048255">
    <property type="entry name" value="IML1_N"/>
</dbReference>
<evidence type="ECO:0000256" key="5">
    <source>
        <dbReference type="SAM" id="MobiDB-lite"/>
    </source>
</evidence>
<dbReference type="InterPro" id="IPR036388">
    <property type="entry name" value="WH-like_DNA-bd_sf"/>
</dbReference>
<dbReference type="GO" id="GO:1904262">
    <property type="term" value="P:negative regulation of TORC1 signaling"/>
    <property type="evidence" value="ECO:0007669"/>
    <property type="project" value="TreeGrafter"/>
</dbReference>
<dbReference type="InterPro" id="IPR000591">
    <property type="entry name" value="DEP_dom"/>
</dbReference>
<organism evidence="7 8">
    <name type="scientific">Russula ochroleuca</name>
    <dbReference type="NCBI Taxonomy" id="152965"/>
    <lineage>
        <taxon>Eukaryota</taxon>
        <taxon>Fungi</taxon>
        <taxon>Dikarya</taxon>
        <taxon>Basidiomycota</taxon>
        <taxon>Agaricomycotina</taxon>
        <taxon>Agaricomycetes</taxon>
        <taxon>Russulales</taxon>
        <taxon>Russulaceae</taxon>
        <taxon>Russula</taxon>
    </lineage>
</organism>
<feature type="region of interest" description="Disordered" evidence="5">
    <location>
        <begin position="690"/>
        <end position="754"/>
    </location>
</feature>
<evidence type="ECO:0000256" key="3">
    <source>
        <dbReference type="ARBA" id="ARBA00018529"/>
    </source>
</evidence>
<evidence type="ECO:0000259" key="6">
    <source>
        <dbReference type="PROSITE" id="PS50186"/>
    </source>
</evidence>
<dbReference type="Pfam" id="PF12257">
    <property type="entry name" value="IML1"/>
    <property type="match status" value="1"/>
</dbReference>
<dbReference type="Pfam" id="PF00610">
    <property type="entry name" value="DEP"/>
    <property type="match status" value="1"/>
</dbReference>
<feature type="domain" description="DEP" evidence="6">
    <location>
        <begin position="1189"/>
        <end position="1264"/>
    </location>
</feature>
<feature type="region of interest" description="Disordered" evidence="5">
    <location>
        <begin position="557"/>
        <end position="621"/>
    </location>
</feature>
<feature type="region of interest" description="Disordered" evidence="5">
    <location>
        <begin position="634"/>
        <end position="673"/>
    </location>
</feature>
<dbReference type="GO" id="GO:1990130">
    <property type="term" value="C:GATOR1 complex"/>
    <property type="evidence" value="ECO:0007669"/>
    <property type="project" value="TreeGrafter"/>
</dbReference>
<dbReference type="InterPro" id="IPR027244">
    <property type="entry name" value="IML1"/>
</dbReference>
<comment type="caution">
    <text evidence="7">The sequence shown here is derived from an EMBL/GenBank/DDBJ whole genome shotgun (WGS) entry which is preliminary data.</text>
</comment>
<evidence type="ECO:0000313" key="7">
    <source>
        <dbReference type="EMBL" id="KAF8479301.1"/>
    </source>
</evidence>
<dbReference type="GO" id="GO:0005096">
    <property type="term" value="F:GTPase activator activity"/>
    <property type="evidence" value="ECO:0007669"/>
    <property type="project" value="InterPro"/>
</dbReference>
<dbReference type="OrthoDB" id="39497at2759"/>
<feature type="compositionally biased region" description="Polar residues" evidence="5">
    <location>
        <begin position="691"/>
        <end position="709"/>
    </location>
</feature>
<comment type="similarity">
    <text evidence="2">Belongs to the IML1 family.</text>
</comment>
<proteinExistence type="inferred from homology"/>
<reference evidence="7" key="2">
    <citation type="journal article" date="2020" name="Nat. Commun.">
        <title>Large-scale genome sequencing of mycorrhizal fungi provides insights into the early evolution of symbiotic traits.</title>
        <authorList>
            <person name="Miyauchi S."/>
            <person name="Kiss E."/>
            <person name="Kuo A."/>
            <person name="Drula E."/>
            <person name="Kohler A."/>
            <person name="Sanchez-Garcia M."/>
            <person name="Morin E."/>
            <person name="Andreopoulos B."/>
            <person name="Barry K.W."/>
            <person name="Bonito G."/>
            <person name="Buee M."/>
            <person name="Carver A."/>
            <person name="Chen C."/>
            <person name="Cichocki N."/>
            <person name="Clum A."/>
            <person name="Culley D."/>
            <person name="Crous P.W."/>
            <person name="Fauchery L."/>
            <person name="Girlanda M."/>
            <person name="Hayes R.D."/>
            <person name="Keri Z."/>
            <person name="LaButti K."/>
            <person name="Lipzen A."/>
            <person name="Lombard V."/>
            <person name="Magnuson J."/>
            <person name="Maillard F."/>
            <person name="Murat C."/>
            <person name="Nolan M."/>
            <person name="Ohm R.A."/>
            <person name="Pangilinan J."/>
            <person name="Pereira M.F."/>
            <person name="Perotto S."/>
            <person name="Peter M."/>
            <person name="Pfister S."/>
            <person name="Riley R."/>
            <person name="Sitrit Y."/>
            <person name="Stielow J.B."/>
            <person name="Szollosi G."/>
            <person name="Zifcakova L."/>
            <person name="Stursova M."/>
            <person name="Spatafora J.W."/>
            <person name="Tedersoo L."/>
            <person name="Vaario L.M."/>
            <person name="Yamada A."/>
            <person name="Yan M."/>
            <person name="Wang P."/>
            <person name="Xu J."/>
            <person name="Bruns T."/>
            <person name="Baldrian P."/>
            <person name="Vilgalys R."/>
            <person name="Dunand C."/>
            <person name="Henrissat B."/>
            <person name="Grigoriev I.V."/>
            <person name="Hibbett D."/>
            <person name="Nagy L.G."/>
            <person name="Martin F.M."/>
        </authorList>
    </citation>
    <scope>NUCLEOTIDE SEQUENCE</scope>
    <source>
        <strain evidence="7">Prilba</strain>
    </source>
</reference>
<dbReference type="Gene3D" id="1.10.10.10">
    <property type="entry name" value="Winged helix-like DNA-binding domain superfamily/Winged helix DNA-binding domain"/>
    <property type="match status" value="1"/>
</dbReference>
<dbReference type="CDD" id="cd04449">
    <property type="entry name" value="DEP_DEPDC5-like"/>
    <property type="match status" value="1"/>
</dbReference>
<feature type="compositionally biased region" description="Polar residues" evidence="5">
    <location>
        <begin position="646"/>
        <end position="673"/>
    </location>
</feature>
<dbReference type="GO" id="GO:0005774">
    <property type="term" value="C:vacuolar membrane"/>
    <property type="evidence" value="ECO:0007669"/>
    <property type="project" value="UniProtKB-SubCell"/>
</dbReference>
<sequence length="1561" mass="175342">MSISRSESQYSRRRSNTAQSAFKNTHPPPPPLELGASRVLTAWVHGPGDSSNVILNHSHLPGVATGDLLCVTTPQLHDKSGLLFLALNEDPSMRPQLQISLPKSVADAFNIRHNTEVTVTKVDKTESQADYIELIFQDQYLGRNDMWRLSEQLTGHCVHHGQEIVFIGSVVAKVESIYVGGQKVSSGLLTATTKAVYRSLSAKVIIFIQVCRELWEFSGDGERYNEKIVHSFLPELFSRWKEAGTNHTVTIVLISRVFYDRNEVDYAEGPLLQDEDGRWHKDFYKVITDLEVLYDWQSTLVSLKDSFWAFQRDILLTHHYHRTSSAVTGAPGEVRLVGQLSFAHDGPLLEALNMALNPTETHYVDRSLSLTGTSTIIITPGTGYYRVSKQLLRLTTTRMLDQGFGVDLVSLAKPPLHRTPVFCFRGIEPELFRVDKLGRYGSRALDPLWGGDDGPGDCVGREKRTFWWEPFWVGISFWDRQMDLPLREDRFVARAKMHEIQMLGLLDHDVLSSIEVPYLPEQYASLLDPAREGNFEAFVAAKREADKFDTDIFEYKGPDVQASSGNRTPGVSITTMTPTPSSIRIADKRSAAQHRTSQPPSKIHRIEETTHPSEGESSPVPGVEKRLLMASLSGTSTGDLSTSPSQASILSTRSDTSTSSAQGNRSPQSGSASLLRSKFAPSWLFNPFRSGPSQAETSPVSASGESTPIRNVHRQSKSLLSTPIDRKSSAPLPLPLPKNPLPMTTGLSSSPRPMPIKGITSSRRSRAFEDGGPILHGSLTKHSQSPVNTPPRDDTLFEKRRSIVLGSSTYLLASSSPSVRPTPFGPQIPVSYTDSSLARRWQHMFSQPIFKHDIKWKSMVTPGCLPLTTEEFPSTTELETSYDVFSYDFVVDPPETRSFLVRPPTVQFQNPDEVRRSWALVVMRGMIALRLAQGFQIVLRPANSLDYDPEPDPRTLRRTKSYVSDEDATPRPIGAAEALRAQADPVYLSMSNEIHRISYTGEAIQVRRYVRRMPPTPPLRYKCLIWPKLGVGYTELSLSFAYHGLENYGWNRLDMLVAGYEQQFNESLRYWRTRFVVIPTMEPPTYSGGIGGGGGDRLNEEEIRILGIEKLTEMFSRVRWQPPDERVAGPAPSVRLLVTDVGPAAMVLDDNLMARLDEIHEAGPLRKKMKSERDIADMNLAAIAKAMREEDGVVIKEHRWQREKYPDSFLGFEFVNWLVREFRDVSTRDQAAEWGIRFQEQGLFEHSSGRHGFVDGHYFYKLKGEYAIVSTPKGGWFRSKPSSSQAQVVEEVPRSGHYPSSLPRVSIKKTNKPIILSQSMVIDMDPNKKSDRAETVILHHDLIHNPATIFHFELHWIGTAARCIEDMLRAWTRTIERYGLTLVEAYVTQISDIADRNPFQSCFPVRLAVQPPVVLDIERRVPEHRQGEAARYFEYALLRRFGFVLDIEAANSYPAHVDAVYSYRRAPFSYSQFVHRSGVAFVQVLGGAQGFLFLTNRLMGSGRVGASPVGIGKAQRPAVDAEELRIKLQAFCADKEMLLKFYDEELALLMQVPDEPPLLSI</sequence>
<evidence type="ECO:0000256" key="1">
    <source>
        <dbReference type="ARBA" id="ARBA00004148"/>
    </source>
</evidence>
<feature type="region of interest" description="Disordered" evidence="5">
    <location>
        <begin position="948"/>
        <end position="968"/>
    </location>
</feature>
<feature type="region of interest" description="Disordered" evidence="5">
    <location>
        <begin position="1"/>
        <end position="34"/>
    </location>
</feature>
<dbReference type="Pfam" id="PF19418">
    <property type="entry name" value="DEPDC5_CTD"/>
    <property type="match status" value="1"/>
</dbReference>
<dbReference type="SUPFAM" id="SSF46785">
    <property type="entry name" value="Winged helix' DNA-binding domain"/>
    <property type="match status" value="1"/>
</dbReference>